<dbReference type="EMBL" id="FN649758">
    <property type="protein sequence ID" value="CBJ26582.1"/>
    <property type="molecule type" value="Genomic_DNA"/>
</dbReference>
<dbReference type="Proteomes" id="UP000002630">
    <property type="component" value="Linkage Group LG33"/>
</dbReference>
<name>D7FYU0_ECTSI</name>
<sequence length="192" mass="21305">MQKMMTGRSIFQIPKGEARSSAIRRTARFLCVSLPPSSKGLQAEFLFKAQKPWLVAYSELDTSDCPPSQRPRGQPLIFVPADTDGDLITSKGISLGGLKVLLSVYTKERGRPGKEGLVFEIYNQETSATATLHVSSQHLLHQVDDKVHLLEDGRLLGTIFLLTKRLLLKKSAAGGWDLFLDRKLESCLFMGM</sequence>
<keyword evidence="2" id="KW-1185">Reference proteome</keyword>
<evidence type="ECO:0000313" key="2">
    <source>
        <dbReference type="Proteomes" id="UP000002630"/>
    </source>
</evidence>
<protein>
    <submittedName>
        <fullName evidence="1">Uncharacterized protein</fullName>
    </submittedName>
</protein>
<accession>D7FYU0</accession>
<evidence type="ECO:0000313" key="1">
    <source>
        <dbReference type="EMBL" id="CBJ26582.1"/>
    </source>
</evidence>
<reference evidence="1 2" key="1">
    <citation type="journal article" date="2010" name="Nature">
        <title>The Ectocarpus genome and the independent evolution of multicellularity in brown algae.</title>
        <authorList>
            <person name="Cock J.M."/>
            <person name="Sterck L."/>
            <person name="Rouze P."/>
            <person name="Scornet D."/>
            <person name="Allen A.E."/>
            <person name="Amoutzias G."/>
            <person name="Anthouard V."/>
            <person name="Artiguenave F."/>
            <person name="Aury J.M."/>
            <person name="Badger J.H."/>
            <person name="Beszteri B."/>
            <person name="Billiau K."/>
            <person name="Bonnet E."/>
            <person name="Bothwell J.H."/>
            <person name="Bowler C."/>
            <person name="Boyen C."/>
            <person name="Brownlee C."/>
            <person name="Carrano C.J."/>
            <person name="Charrier B."/>
            <person name="Cho G.Y."/>
            <person name="Coelho S.M."/>
            <person name="Collen J."/>
            <person name="Corre E."/>
            <person name="Da Silva C."/>
            <person name="Delage L."/>
            <person name="Delaroque N."/>
            <person name="Dittami S.M."/>
            <person name="Doulbeau S."/>
            <person name="Elias M."/>
            <person name="Farnham G."/>
            <person name="Gachon C.M."/>
            <person name="Gschloessl B."/>
            <person name="Heesch S."/>
            <person name="Jabbari K."/>
            <person name="Jubin C."/>
            <person name="Kawai H."/>
            <person name="Kimura K."/>
            <person name="Kloareg B."/>
            <person name="Kupper F.C."/>
            <person name="Lang D."/>
            <person name="Le Bail A."/>
            <person name="Leblanc C."/>
            <person name="Lerouge P."/>
            <person name="Lohr M."/>
            <person name="Lopez P.J."/>
            <person name="Martens C."/>
            <person name="Maumus F."/>
            <person name="Michel G."/>
            <person name="Miranda-Saavedra D."/>
            <person name="Morales J."/>
            <person name="Moreau H."/>
            <person name="Motomura T."/>
            <person name="Nagasato C."/>
            <person name="Napoli C.A."/>
            <person name="Nelson D.R."/>
            <person name="Nyvall-Collen P."/>
            <person name="Peters A.F."/>
            <person name="Pommier C."/>
            <person name="Potin P."/>
            <person name="Poulain J."/>
            <person name="Quesneville H."/>
            <person name="Read B."/>
            <person name="Rensing S.A."/>
            <person name="Ritter A."/>
            <person name="Rousvoal S."/>
            <person name="Samanta M."/>
            <person name="Samson G."/>
            <person name="Schroeder D.C."/>
            <person name="Segurens B."/>
            <person name="Strittmatter M."/>
            <person name="Tonon T."/>
            <person name="Tregear J.W."/>
            <person name="Valentin K."/>
            <person name="von Dassow P."/>
            <person name="Yamagishi T."/>
            <person name="Van de Peer Y."/>
            <person name="Wincker P."/>
        </authorList>
    </citation>
    <scope>NUCLEOTIDE SEQUENCE [LARGE SCALE GENOMIC DNA]</scope>
    <source>
        <strain evidence="2">Ec32 / CCAP1310/4</strain>
    </source>
</reference>
<dbReference type="EMBL" id="FN648542">
    <property type="protein sequence ID" value="CBJ26582.1"/>
    <property type="molecule type" value="Genomic_DNA"/>
</dbReference>
<organism evidence="1 2">
    <name type="scientific">Ectocarpus siliculosus</name>
    <name type="common">Brown alga</name>
    <name type="synonym">Conferva siliculosa</name>
    <dbReference type="NCBI Taxonomy" id="2880"/>
    <lineage>
        <taxon>Eukaryota</taxon>
        <taxon>Sar</taxon>
        <taxon>Stramenopiles</taxon>
        <taxon>Ochrophyta</taxon>
        <taxon>PX clade</taxon>
        <taxon>Phaeophyceae</taxon>
        <taxon>Ectocarpales</taxon>
        <taxon>Ectocarpaceae</taxon>
        <taxon>Ectocarpus</taxon>
    </lineage>
</organism>
<proteinExistence type="predicted"/>
<dbReference type="InParanoid" id="D7FYU0"/>
<dbReference type="OrthoDB" id="66612at2759"/>
<gene>
    <name evidence="1" type="ORF">Esi_0035_0070</name>
</gene>
<dbReference type="AlphaFoldDB" id="D7FYU0"/>